<feature type="transmembrane region" description="Helical" evidence="1">
    <location>
        <begin position="12"/>
        <end position="30"/>
    </location>
</feature>
<protein>
    <submittedName>
        <fullName evidence="2">Uncharacterized protein</fullName>
    </submittedName>
</protein>
<dbReference type="EMBL" id="CATNWA010015201">
    <property type="protein sequence ID" value="CAI9580578.1"/>
    <property type="molecule type" value="Genomic_DNA"/>
</dbReference>
<evidence type="ECO:0000313" key="3">
    <source>
        <dbReference type="Proteomes" id="UP001162483"/>
    </source>
</evidence>
<evidence type="ECO:0000256" key="1">
    <source>
        <dbReference type="SAM" id="Phobius"/>
    </source>
</evidence>
<dbReference type="Proteomes" id="UP001162483">
    <property type="component" value="Unassembled WGS sequence"/>
</dbReference>
<sequence length="50" mass="5193">MGYGGDQDAGMAYGVIRMLVLGMVVIRTLVGYGSDQGIGLVYGSDQHTGI</sequence>
<evidence type="ECO:0000313" key="2">
    <source>
        <dbReference type="EMBL" id="CAI9580578.1"/>
    </source>
</evidence>
<keyword evidence="1" id="KW-0472">Membrane</keyword>
<feature type="non-terminal residue" evidence="2">
    <location>
        <position position="50"/>
    </location>
</feature>
<keyword evidence="1" id="KW-0812">Transmembrane</keyword>
<organism evidence="2 3">
    <name type="scientific">Staurois parvus</name>
    <dbReference type="NCBI Taxonomy" id="386267"/>
    <lineage>
        <taxon>Eukaryota</taxon>
        <taxon>Metazoa</taxon>
        <taxon>Chordata</taxon>
        <taxon>Craniata</taxon>
        <taxon>Vertebrata</taxon>
        <taxon>Euteleostomi</taxon>
        <taxon>Amphibia</taxon>
        <taxon>Batrachia</taxon>
        <taxon>Anura</taxon>
        <taxon>Neobatrachia</taxon>
        <taxon>Ranoidea</taxon>
        <taxon>Ranidae</taxon>
        <taxon>Staurois</taxon>
    </lineage>
</organism>
<name>A0ABN9EAX1_9NEOB</name>
<gene>
    <name evidence="2" type="ORF">SPARVUS_LOCUS9314830</name>
</gene>
<accession>A0ABN9EAX1</accession>
<comment type="caution">
    <text evidence="2">The sequence shown here is derived from an EMBL/GenBank/DDBJ whole genome shotgun (WGS) entry which is preliminary data.</text>
</comment>
<reference evidence="2" key="1">
    <citation type="submission" date="2023-05" db="EMBL/GenBank/DDBJ databases">
        <authorList>
            <person name="Stuckert A."/>
        </authorList>
    </citation>
    <scope>NUCLEOTIDE SEQUENCE</scope>
</reference>
<proteinExistence type="predicted"/>
<keyword evidence="3" id="KW-1185">Reference proteome</keyword>
<keyword evidence="1" id="KW-1133">Transmembrane helix</keyword>